<comment type="caution">
    <text evidence="9">The sequence shown here is derived from an EMBL/GenBank/DDBJ whole genome shotgun (WGS) entry which is preliminary data.</text>
</comment>
<feature type="domain" description="NAD(P)-binding" evidence="8">
    <location>
        <begin position="5"/>
        <end position="316"/>
    </location>
</feature>
<proteinExistence type="inferred from homology"/>
<dbReference type="InterPro" id="IPR016040">
    <property type="entry name" value="NAD(P)-bd_dom"/>
</dbReference>
<dbReference type="SUPFAM" id="SSF51735">
    <property type="entry name" value="NAD(P)-binding Rossmann-fold domains"/>
    <property type="match status" value="1"/>
</dbReference>
<keyword evidence="10" id="KW-1185">Reference proteome</keyword>
<comment type="cofactor">
    <cofactor evidence="2 7">
        <name>NAD(+)</name>
        <dbReference type="ChEBI" id="CHEBI:57540"/>
    </cofactor>
</comment>
<dbReference type="NCBIfam" id="TIGR01181">
    <property type="entry name" value="dTDP_gluc_dehyt"/>
    <property type="match status" value="1"/>
</dbReference>
<dbReference type="Gene3D" id="3.90.25.10">
    <property type="entry name" value="UDP-galactose 4-epimerase, domain 1"/>
    <property type="match status" value="1"/>
</dbReference>
<comment type="catalytic activity">
    <reaction evidence="1 7">
        <text>dTDP-alpha-D-glucose = dTDP-4-dehydro-6-deoxy-alpha-D-glucose + H2O</text>
        <dbReference type="Rhea" id="RHEA:17221"/>
        <dbReference type="ChEBI" id="CHEBI:15377"/>
        <dbReference type="ChEBI" id="CHEBI:57477"/>
        <dbReference type="ChEBI" id="CHEBI:57649"/>
        <dbReference type="EC" id="4.2.1.46"/>
    </reaction>
</comment>
<accession>A0A968KTQ7</accession>
<evidence type="ECO:0000256" key="3">
    <source>
        <dbReference type="ARBA" id="ARBA00008178"/>
    </source>
</evidence>
<dbReference type="InterPro" id="IPR036291">
    <property type="entry name" value="NAD(P)-bd_dom_sf"/>
</dbReference>
<comment type="similarity">
    <text evidence="3 7">Belongs to the NAD(P)-dependent epimerase/dehydratase family. dTDP-glucose dehydratase subfamily.</text>
</comment>
<evidence type="ECO:0000256" key="5">
    <source>
        <dbReference type="ARBA" id="ARBA00023027"/>
    </source>
</evidence>
<dbReference type="EMBL" id="JAATLM010000001">
    <property type="protein sequence ID" value="NIZ68704.1"/>
    <property type="molecule type" value="Genomic_DNA"/>
</dbReference>
<dbReference type="Pfam" id="PF16363">
    <property type="entry name" value="GDP_Man_Dehyd"/>
    <property type="match status" value="1"/>
</dbReference>
<dbReference type="GO" id="GO:0009225">
    <property type="term" value="P:nucleotide-sugar metabolic process"/>
    <property type="evidence" value="ECO:0007669"/>
    <property type="project" value="InterPro"/>
</dbReference>
<evidence type="ECO:0000313" key="9">
    <source>
        <dbReference type="EMBL" id="NIZ68704.1"/>
    </source>
</evidence>
<dbReference type="InterPro" id="IPR005888">
    <property type="entry name" value="dTDP_Gluc_deHydtase"/>
</dbReference>
<evidence type="ECO:0000256" key="4">
    <source>
        <dbReference type="ARBA" id="ARBA00011990"/>
    </source>
</evidence>
<evidence type="ECO:0000259" key="8">
    <source>
        <dbReference type="Pfam" id="PF16363"/>
    </source>
</evidence>
<gene>
    <name evidence="9" type="primary">rfbB</name>
    <name evidence="9" type="ORF">HCT48_00505</name>
</gene>
<protein>
    <recommendedName>
        <fullName evidence="4 7">dTDP-glucose 4,6-dehydratase</fullName>
        <ecNumber evidence="4 7">4.2.1.46</ecNumber>
    </recommendedName>
</protein>
<evidence type="ECO:0000256" key="2">
    <source>
        <dbReference type="ARBA" id="ARBA00001911"/>
    </source>
</evidence>
<organism evidence="9 10">
    <name type="scientific">Entomospira culicis</name>
    <dbReference type="NCBI Taxonomy" id="2719989"/>
    <lineage>
        <taxon>Bacteria</taxon>
        <taxon>Pseudomonadati</taxon>
        <taxon>Spirochaetota</taxon>
        <taxon>Spirochaetia</taxon>
        <taxon>Spirochaetales</taxon>
        <taxon>Spirochaetaceae</taxon>
        <taxon>Entomospira</taxon>
    </lineage>
</organism>
<evidence type="ECO:0000256" key="1">
    <source>
        <dbReference type="ARBA" id="ARBA00001539"/>
    </source>
</evidence>
<dbReference type="EC" id="4.2.1.46" evidence="4 7"/>
<reference evidence="9" key="1">
    <citation type="submission" date="2020-03" db="EMBL/GenBank/DDBJ databases">
        <title>Spirochaetal bacteria isolated from arthropods constitute a novel genus Entomospira genus novum within the order Spirochaetales.</title>
        <authorList>
            <person name="Grana-Miraglia L."/>
            <person name="Sikutova S."/>
            <person name="Fingerle V."/>
            <person name="Sing A."/>
            <person name="Castillo-Ramirez S."/>
            <person name="Margos G."/>
            <person name="Rudolf I."/>
        </authorList>
    </citation>
    <scope>NUCLEOTIDE SEQUENCE</scope>
    <source>
        <strain evidence="9">BR149</strain>
    </source>
</reference>
<evidence type="ECO:0000313" key="10">
    <source>
        <dbReference type="Proteomes" id="UP000778951"/>
    </source>
</evidence>
<dbReference type="AlphaFoldDB" id="A0A968KTQ7"/>
<dbReference type="Gene3D" id="3.40.50.720">
    <property type="entry name" value="NAD(P)-binding Rossmann-like Domain"/>
    <property type="match status" value="1"/>
</dbReference>
<dbReference type="GO" id="GO:0008460">
    <property type="term" value="F:dTDP-glucose 4,6-dehydratase activity"/>
    <property type="evidence" value="ECO:0007669"/>
    <property type="project" value="UniProtKB-EC"/>
</dbReference>
<evidence type="ECO:0000256" key="6">
    <source>
        <dbReference type="ARBA" id="ARBA00023239"/>
    </source>
</evidence>
<evidence type="ECO:0000256" key="7">
    <source>
        <dbReference type="RuleBase" id="RU004473"/>
    </source>
</evidence>
<keyword evidence="5" id="KW-0520">NAD</keyword>
<dbReference type="Proteomes" id="UP000778951">
    <property type="component" value="Unassembled WGS sequence"/>
</dbReference>
<keyword evidence="6 7" id="KW-0456">Lyase</keyword>
<dbReference type="PANTHER" id="PTHR43000">
    <property type="entry name" value="DTDP-D-GLUCOSE 4,6-DEHYDRATASE-RELATED"/>
    <property type="match status" value="1"/>
</dbReference>
<sequence length="328" mass="37397">MRHLLITGGCGFIGVNLIRYLLSPKSGFTGVIINIDKLTYASQPHALVEMPTDRYHFIQGDISDLRLVEQILQEYSIDTICHLAAESHVDRSINAPSAFMQSNVMGTFTILEAIRQNNPHIYLHHVSTDEVFGSLHEDEPAFTEQSPYHPNNPYSASKASSDHLVWAYRHTYGLPITMSHATNNYGAYQHQEKFIPRMLAGLLQRKSLPLYGDGSHLRDWLHVEDHVRAIWCILQMGKIGESYNIGANNPYSNKDLLHLLCQIVANQQTVPVEDLYALITPVADRLGHDYRYAIDAKKIEVDLGWRAQINFQQGITNYVRWFIETYPH</sequence>
<dbReference type="CDD" id="cd05246">
    <property type="entry name" value="dTDP_GD_SDR_e"/>
    <property type="match status" value="1"/>
</dbReference>
<name>A0A968KTQ7_9SPIO</name>